<evidence type="ECO:0000256" key="5">
    <source>
        <dbReference type="ARBA" id="ARBA00022475"/>
    </source>
</evidence>
<dbReference type="Proteomes" id="UP000241421">
    <property type="component" value="Unassembled WGS sequence"/>
</dbReference>
<keyword evidence="15" id="KW-0282">Flagellum</keyword>
<evidence type="ECO:0000256" key="2">
    <source>
        <dbReference type="ARBA" id="ARBA00010690"/>
    </source>
</evidence>
<dbReference type="EMBL" id="PXWF02000122">
    <property type="protein sequence ID" value="PWF48894.1"/>
    <property type="molecule type" value="Genomic_DNA"/>
</dbReference>
<evidence type="ECO:0000256" key="6">
    <source>
        <dbReference type="ARBA" id="ARBA00022692"/>
    </source>
</evidence>
<keyword evidence="4 13" id="KW-0813">Transport</keyword>
<dbReference type="GO" id="GO:0044780">
    <property type="term" value="P:bacterial-type flagellum assembly"/>
    <property type="evidence" value="ECO:0007669"/>
    <property type="project" value="InterPro"/>
</dbReference>
<comment type="caution">
    <text evidence="13">Lacks conserved residue(s) required for the propagation of feature annotation.</text>
</comment>
<evidence type="ECO:0000256" key="4">
    <source>
        <dbReference type="ARBA" id="ARBA00022448"/>
    </source>
</evidence>
<comment type="similarity">
    <text evidence="2 13">Belongs to the type III secretion exporter family.</text>
</comment>
<evidence type="ECO:0000256" key="9">
    <source>
        <dbReference type="ARBA" id="ARBA00022989"/>
    </source>
</evidence>
<evidence type="ECO:0000256" key="10">
    <source>
        <dbReference type="ARBA" id="ARBA00023136"/>
    </source>
</evidence>
<dbReference type="GO" id="GO:0005886">
    <property type="term" value="C:plasma membrane"/>
    <property type="evidence" value="ECO:0007669"/>
    <property type="project" value="UniProtKB-SubCell"/>
</dbReference>
<dbReference type="FunFam" id="3.40.1690.10:FF:000001">
    <property type="entry name" value="Flagellar biosynthetic protein FlhB"/>
    <property type="match status" value="1"/>
</dbReference>
<comment type="caution">
    <text evidence="15">The sequence shown here is derived from an EMBL/GenBank/DDBJ whole genome shotgun (WGS) entry which is preliminary data.</text>
</comment>
<evidence type="ECO:0000256" key="8">
    <source>
        <dbReference type="ARBA" id="ARBA00022927"/>
    </source>
</evidence>
<dbReference type="InterPro" id="IPR006136">
    <property type="entry name" value="FlhB"/>
</dbReference>
<dbReference type="GO" id="GO:0009306">
    <property type="term" value="P:protein secretion"/>
    <property type="evidence" value="ECO:0007669"/>
    <property type="project" value="InterPro"/>
</dbReference>
<dbReference type="Gene3D" id="6.10.250.2080">
    <property type="match status" value="1"/>
</dbReference>
<dbReference type="OrthoDB" id="9807950at2"/>
<keyword evidence="16" id="KW-1185">Reference proteome</keyword>
<evidence type="ECO:0000256" key="3">
    <source>
        <dbReference type="ARBA" id="ARBA00021622"/>
    </source>
</evidence>
<evidence type="ECO:0000256" key="1">
    <source>
        <dbReference type="ARBA" id="ARBA00004651"/>
    </source>
</evidence>
<keyword evidence="8 13" id="KW-0653">Protein transport</keyword>
<dbReference type="InterPro" id="IPR029025">
    <property type="entry name" value="T3SS_substrate_exporter_C"/>
</dbReference>
<evidence type="ECO:0000256" key="7">
    <source>
        <dbReference type="ARBA" id="ARBA00022795"/>
    </source>
</evidence>
<keyword evidence="9 13" id="KW-1133">Transmembrane helix</keyword>
<dbReference type="PRINTS" id="PR00950">
    <property type="entry name" value="TYPE3IMSPROT"/>
</dbReference>
<dbReference type="Pfam" id="PF01312">
    <property type="entry name" value="Bac_export_2"/>
    <property type="match status" value="1"/>
</dbReference>
<dbReference type="NCBIfam" id="TIGR00328">
    <property type="entry name" value="flhB"/>
    <property type="match status" value="1"/>
</dbReference>
<keyword evidence="5 13" id="KW-1003">Cell membrane</keyword>
<dbReference type="InterPro" id="IPR006135">
    <property type="entry name" value="T3SS_substrate_exporter"/>
</dbReference>
<keyword evidence="6 13" id="KW-0812">Transmembrane</keyword>
<protein>
    <recommendedName>
        <fullName evidence="3 13">Flagellar biosynthetic protein FlhB</fullName>
    </recommendedName>
</protein>
<dbReference type="AlphaFoldDB" id="A0A2U2HMZ5"/>
<gene>
    <name evidence="13" type="primary">flhB</name>
    <name evidence="15" type="ORF">C7C56_009240</name>
</gene>
<evidence type="ECO:0000256" key="14">
    <source>
        <dbReference type="SAM" id="MobiDB-lite"/>
    </source>
</evidence>
<feature type="transmembrane region" description="Helical" evidence="13">
    <location>
        <begin position="189"/>
        <end position="211"/>
    </location>
</feature>
<keyword evidence="11 13" id="KW-1006">Bacterial flagellum protein export</keyword>
<keyword evidence="7 13" id="KW-1005">Bacterial flagellum biogenesis</keyword>
<evidence type="ECO:0000256" key="13">
    <source>
        <dbReference type="RuleBase" id="RU364091"/>
    </source>
</evidence>
<sequence length="390" mass="41623">MANDSDAEKTEPASPKRIEQAREDGDVARSRELATFTVLMAAGAGLWLTGGSIVRQLDAAMVSGLSLTREQAFNADVLILRIAHDIGMVMLACLPLALAVMLVALASPLLIGGWLFSAKAFAPKFSKLDPVAGIGRMFSTNALVELLKAVGKTVVVGAVAWQVVQYQKEAVFGLALEPLRAGSAHMLDLVGAAFLFIVGGLGLIAAIDGPYQMWHYAHKLKMTRQEVRQEAKESDGNPEIKAKVRQMQREMSRRRMMSAVPTADVVITNPTHYAVALKYADGGGGAPQVVAKGSDAVAAKIRALAAEHKVPLLEAPALARALHQHTEIGDEIPEALYAAVAEVLAYVFQLRAYGKGGAAYPERPGRLPVPPELDPLEPASQKKPDPPTPH</sequence>
<keyword evidence="10 13" id="KW-0472">Membrane</keyword>
<keyword evidence="15" id="KW-0969">Cilium</keyword>
<comment type="function">
    <text evidence="12 13">Required for formation of the rod structure in the basal body of the flagellar apparatus. Together with FliI and FliH, may constitute the export apparatus of flagellin.</text>
</comment>
<dbReference type="Gene3D" id="3.40.1690.10">
    <property type="entry name" value="secretion proteins EscU"/>
    <property type="match status" value="1"/>
</dbReference>
<evidence type="ECO:0000256" key="12">
    <source>
        <dbReference type="ARBA" id="ARBA00025078"/>
    </source>
</evidence>
<organism evidence="15 16">
    <name type="scientific">Massilia glaciei</name>
    <dbReference type="NCBI Taxonomy" id="1524097"/>
    <lineage>
        <taxon>Bacteria</taxon>
        <taxon>Pseudomonadati</taxon>
        <taxon>Pseudomonadota</taxon>
        <taxon>Betaproteobacteria</taxon>
        <taxon>Burkholderiales</taxon>
        <taxon>Oxalobacteraceae</taxon>
        <taxon>Telluria group</taxon>
        <taxon>Massilia</taxon>
    </lineage>
</organism>
<evidence type="ECO:0000313" key="16">
    <source>
        <dbReference type="Proteomes" id="UP000241421"/>
    </source>
</evidence>
<reference evidence="15 16" key="1">
    <citation type="submission" date="2018-04" db="EMBL/GenBank/DDBJ databases">
        <title>Massilia violaceinigra sp. nov., a novel purple-pigmented bacterium isolated from Tianshan glacier, Xinjiang, China.</title>
        <authorList>
            <person name="Wang H."/>
        </authorList>
    </citation>
    <scope>NUCLEOTIDE SEQUENCE [LARGE SCALE GENOMIC DNA]</scope>
    <source>
        <strain evidence="15 16">B448-2</strain>
    </source>
</reference>
<dbReference type="RefSeq" id="WP_106757148.1">
    <property type="nucleotide sequence ID" value="NZ_PXWF02000122.1"/>
</dbReference>
<feature type="compositionally biased region" description="Basic and acidic residues" evidence="14">
    <location>
        <begin position="380"/>
        <end position="390"/>
    </location>
</feature>
<evidence type="ECO:0000256" key="11">
    <source>
        <dbReference type="ARBA" id="ARBA00023225"/>
    </source>
</evidence>
<dbReference type="SUPFAM" id="SSF160544">
    <property type="entry name" value="EscU C-terminal domain-like"/>
    <property type="match status" value="1"/>
</dbReference>
<feature type="region of interest" description="Disordered" evidence="14">
    <location>
        <begin position="1"/>
        <end position="26"/>
    </location>
</feature>
<feature type="transmembrane region" description="Helical" evidence="13">
    <location>
        <begin position="89"/>
        <end position="116"/>
    </location>
</feature>
<comment type="subcellular location">
    <subcellularLocation>
        <location evidence="1">Cell membrane</location>
        <topology evidence="1">Multi-pass membrane protein</topology>
    </subcellularLocation>
</comment>
<keyword evidence="15" id="KW-0966">Cell projection</keyword>
<name>A0A2U2HMZ5_9BURK</name>
<dbReference type="PANTHER" id="PTHR30531">
    <property type="entry name" value="FLAGELLAR BIOSYNTHETIC PROTEIN FLHB"/>
    <property type="match status" value="1"/>
</dbReference>
<feature type="region of interest" description="Disordered" evidence="14">
    <location>
        <begin position="357"/>
        <end position="390"/>
    </location>
</feature>
<proteinExistence type="inferred from homology"/>
<accession>A0A2U2HMZ5</accession>
<feature type="transmembrane region" description="Helical" evidence="13">
    <location>
        <begin position="33"/>
        <end position="54"/>
    </location>
</feature>
<evidence type="ECO:0000313" key="15">
    <source>
        <dbReference type="EMBL" id="PWF48894.1"/>
    </source>
</evidence>
<dbReference type="PANTHER" id="PTHR30531:SF12">
    <property type="entry name" value="FLAGELLAR BIOSYNTHETIC PROTEIN FLHB"/>
    <property type="match status" value="1"/>
</dbReference>